<dbReference type="Proteomes" id="UP000245125">
    <property type="component" value="Unassembled WGS sequence"/>
</dbReference>
<feature type="domain" description="Conserved virulence factor B-like winged helix" evidence="1">
    <location>
        <begin position="104"/>
        <end position="161"/>
    </location>
</feature>
<dbReference type="Gene3D" id="1.10.10.10">
    <property type="entry name" value="Winged helix-like DNA-binding domain superfamily/Winged helix DNA-binding domain"/>
    <property type="match status" value="1"/>
</dbReference>
<proteinExistence type="predicted"/>
<reference evidence="3" key="1">
    <citation type="submission" date="2018-03" db="EMBL/GenBank/DDBJ databases">
        <authorList>
            <person name="Zecchin S."/>
        </authorList>
    </citation>
    <scope>NUCLEOTIDE SEQUENCE [LARGE SCALE GENOMIC DNA]</scope>
</reference>
<dbReference type="OrthoDB" id="9801597at2"/>
<dbReference type="PANTHER" id="PTHR37296">
    <property type="entry name" value="CONSERVED VIRULENCE FACTOR B"/>
    <property type="match status" value="1"/>
</dbReference>
<dbReference type="AlphaFoldDB" id="A0A2U3QIQ8"/>
<evidence type="ECO:0000259" key="1">
    <source>
        <dbReference type="Pfam" id="PF17783"/>
    </source>
</evidence>
<name>A0A2U3QIQ8_9BACT</name>
<dbReference type="InterPro" id="IPR036388">
    <property type="entry name" value="WH-like_DNA-bd_sf"/>
</dbReference>
<dbReference type="InterPro" id="IPR040764">
    <property type="entry name" value="CvfB_WH"/>
</dbReference>
<protein>
    <recommendedName>
        <fullName evidence="1">Conserved virulence factor B-like winged helix domain-containing protein</fullName>
    </recommendedName>
</protein>
<dbReference type="Pfam" id="PF17783">
    <property type="entry name" value="WHD_CvfB"/>
    <property type="match status" value="1"/>
</dbReference>
<evidence type="ECO:0000313" key="3">
    <source>
        <dbReference type="Proteomes" id="UP000245125"/>
    </source>
</evidence>
<dbReference type="EMBL" id="OUUY01000096">
    <property type="protein sequence ID" value="SPQ01268.1"/>
    <property type="molecule type" value="Genomic_DNA"/>
</dbReference>
<organism evidence="2 3">
    <name type="scientific">Candidatus Sulfobium mesophilum</name>
    <dbReference type="NCBI Taxonomy" id="2016548"/>
    <lineage>
        <taxon>Bacteria</taxon>
        <taxon>Pseudomonadati</taxon>
        <taxon>Nitrospirota</taxon>
        <taxon>Nitrospiria</taxon>
        <taxon>Nitrospirales</taxon>
        <taxon>Nitrospiraceae</taxon>
        <taxon>Candidatus Sulfobium</taxon>
    </lineage>
</organism>
<dbReference type="PANTHER" id="PTHR37296:SF1">
    <property type="entry name" value="CONSERVED VIRULENCE FACTOR B"/>
    <property type="match status" value="1"/>
</dbReference>
<accession>A0A2U3QIQ8</accession>
<evidence type="ECO:0000313" key="2">
    <source>
        <dbReference type="EMBL" id="SPQ01268.1"/>
    </source>
</evidence>
<sequence>MEHMKRGKAETVVGLKKRAEFPEGREVEFQEGQGVDLVISDRTEIGYKAIINNSGEGLLYKNEVFQTLRKGQHISGFIKKVREDGKIDLCLQRPGPEKVDDVAEKIIEKLRAQGGFIAVDDKSAPEVIYRLFGASKKTYKKAIGGLYRKRLIVIESNGIRLARRGSV</sequence>
<dbReference type="InterPro" id="IPR014464">
    <property type="entry name" value="CvfB_fam"/>
</dbReference>
<keyword evidence="3" id="KW-1185">Reference proteome</keyword>
<gene>
    <name evidence="2" type="ORF">NBG4_490027</name>
</gene>